<dbReference type="InterPro" id="IPR013783">
    <property type="entry name" value="Ig-like_fold"/>
</dbReference>
<dbReference type="Proteomes" id="UP000248917">
    <property type="component" value="Unassembled WGS sequence"/>
</dbReference>
<dbReference type="InterPro" id="IPR026341">
    <property type="entry name" value="T9SS_type_B"/>
</dbReference>
<comment type="caution">
    <text evidence="2">The sequence shown here is derived from an EMBL/GenBank/DDBJ whole genome shotgun (WGS) entry which is preliminary data.</text>
</comment>
<dbReference type="Pfam" id="PF13585">
    <property type="entry name" value="CHU_C"/>
    <property type="match status" value="1"/>
</dbReference>
<dbReference type="PROSITE" id="PS50093">
    <property type="entry name" value="PKD"/>
    <property type="match status" value="1"/>
</dbReference>
<name>A0A326RWB7_9BACT</name>
<gene>
    <name evidence="2" type="ORF">CLV31_102260</name>
</gene>
<dbReference type="InterPro" id="IPR025667">
    <property type="entry name" value="SprB_repeat"/>
</dbReference>
<evidence type="ECO:0000313" key="3">
    <source>
        <dbReference type="Proteomes" id="UP000248917"/>
    </source>
</evidence>
<dbReference type="Pfam" id="PF18911">
    <property type="entry name" value="PKD_4"/>
    <property type="match status" value="1"/>
</dbReference>
<dbReference type="SMART" id="SM00089">
    <property type="entry name" value="PKD"/>
    <property type="match status" value="1"/>
</dbReference>
<organism evidence="2 3">
    <name type="scientific">Algoriphagus aquaeductus</name>
    <dbReference type="NCBI Taxonomy" id="475299"/>
    <lineage>
        <taxon>Bacteria</taxon>
        <taxon>Pseudomonadati</taxon>
        <taxon>Bacteroidota</taxon>
        <taxon>Cytophagia</taxon>
        <taxon>Cytophagales</taxon>
        <taxon>Cyclobacteriaceae</taxon>
        <taxon>Algoriphagus</taxon>
    </lineage>
</organism>
<keyword evidence="3" id="KW-1185">Reference proteome</keyword>
<dbReference type="EMBL" id="QKTX01000002">
    <property type="protein sequence ID" value="PZV86360.1"/>
    <property type="molecule type" value="Genomic_DNA"/>
</dbReference>
<dbReference type="InterPro" id="IPR022409">
    <property type="entry name" value="PKD/Chitinase_dom"/>
</dbReference>
<dbReference type="Pfam" id="PF13573">
    <property type="entry name" value="SprB"/>
    <property type="match status" value="4"/>
</dbReference>
<dbReference type="InterPro" id="IPR035986">
    <property type="entry name" value="PKD_dom_sf"/>
</dbReference>
<dbReference type="InterPro" id="IPR000601">
    <property type="entry name" value="PKD_dom"/>
</dbReference>
<dbReference type="Gene3D" id="2.60.40.10">
    <property type="entry name" value="Immunoglobulins"/>
    <property type="match status" value="1"/>
</dbReference>
<dbReference type="Gene3D" id="2.60.40.740">
    <property type="match status" value="3"/>
</dbReference>
<proteinExistence type="predicted"/>
<accession>A0A326RWB7</accession>
<protein>
    <submittedName>
        <fullName evidence="2">Gliding motility-associated-like protein</fullName>
    </submittedName>
</protein>
<sequence length="686" mass="74598">MKWVVLLIFSSAYYNSVFSQYAFNIPAKESSRMYSYGEIWVEVSGKLALCSHSEKGSIILTVGGGKAPYTFKWNTNETTQNRSNLNAGTYTVWITDADGRVHQEKIIIQPPFPLLLNPVEKKDASCGSGMDGYAKISVKIGRNDYEKDSPPYKVTWSNGLKDVWEADNLAPGTYTVLVEDKYNCSVSVSFEIKSGSEGIAATETIEQPSCQSGSTGKISLNVSGGQPPFTYKWNTGATSKDLNGLVPGTYQVQIQDSKGCSLQKSFSISAPSSIEVGTQLLQPSCQGNSDGRIEIIPAGGKAPYSYLWNTGHTQSKLQNLTSGTYSVKITDATGCSVEKQVILQNQSALELKVVETRPASCAGGSDGGISLELKGAKGTYTVKWSDGNSTQLQRKDLKSGTYTIEVIDESGCKVSTTVQLQDATSLQARIETALDVDCASGKVTGKAWVSIQGGKEPYAISWNPGDKNAREINFDKSGILKVAVKDASGCTLETEARVEFPVVSNQGARLDFQYRKLSISNDPEVLIQEEVLFESEISPEFIAWEWEFGDGKKSVEKDPVHIFEKPGSYEVTLKGYDIFGCSSIERNTIQVSIPTELVVIPNAFTPNGDGLNDSFIPVLKGVSSFTLEVFNTWGEKIFITTSLESKGWDGTYRGQLSPPGNYLYRLTYITPDGTAQSKSGGITLIR</sequence>
<dbReference type="NCBIfam" id="TIGR04131">
    <property type="entry name" value="Bac_Flav_CTERM"/>
    <property type="match status" value="1"/>
</dbReference>
<evidence type="ECO:0000313" key="2">
    <source>
        <dbReference type="EMBL" id="PZV86360.1"/>
    </source>
</evidence>
<evidence type="ECO:0000259" key="1">
    <source>
        <dbReference type="PROSITE" id="PS50093"/>
    </source>
</evidence>
<feature type="domain" description="PKD" evidence="1">
    <location>
        <begin position="529"/>
        <end position="598"/>
    </location>
</feature>
<dbReference type="SUPFAM" id="SSF49299">
    <property type="entry name" value="PKD domain"/>
    <property type="match status" value="1"/>
</dbReference>
<dbReference type="AlphaFoldDB" id="A0A326RWB7"/>
<dbReference type="RefSeq" id="WP_181452562.1">
    <property type="nucleotide sequence ID" value="NZ_QKTX01000002.1"/>
</dbReference>
<dbReference type="CDD" id="cd00146">
    <property type="entry name" value="PKD"/>
    <property type="match status" value="1"/>
</dbReference>
<reference evidence="2 3" key="1">
    <citation type="submission" date="2018-06" db="EMBL/GenBank/DDBJ databases">
        <title>Genomic Encyclopedia of Archaeal and Bacterial Type Strains, Phase II (KMG-II): from individual species to whole genera.</title>
        <authorList>
            <person name="Goeker M."/>
        </authorList>
    </citation>
    <scope>NUCLEOTIDE SEQUENCE [LARGE SCALE GENOMIC DNA]</scope>
    <source>
        <strain evidence="2 3">T4</strain>
    </source>
</reference>